<dbReference type="GO" id="GO:0005886">
    <property type="term" value="C:plasma membrane"/>
    <property type="evidence" value="ECO:0007669"/>
    <property type="project" value="UniProtKB-SubCell"/>
</dbReference>
<protein>
    <submittedName>
        <fullName evidence="9">Binding-protein-dependent transport systems inner membrane component</fullName>
    </submittedName>
</protein>
<evidence type="ECO:0000256" key="3">
    <source>
        <dbReference type="ARBA" id="ARBA00022475"/>
    </source>
</evidence>
<keyword evidence="5 7" id="KW-1133">Transmembrane helix</keyword>
<keyword evidence="3" id="KW-1003">Cell membrane</keyword>
<proteinExistence type="inferred from homology"/>
<dbReference type="InterPro" id="IPR035906">
    <property type="entry name" value="MetI-like_sf"/>
</dbReference>
<dbReference type="Pfam" id="PF00528">
    <property type="entry name" value="BPD_transp_1"/>
    <property type="match status" value="1"/>
</dbReference>
<dbReference type="eggNOG" id="COG0395">
    <property type="taxonomic scope" value="Bacteria"/>
</dbReference>
<name>E4Q5R0_CALOW</name>
<feature type="transmembrane region" description="Helical" evidence="7">
    <location>
        <begin position="12"/>
        <end position="31"/>
    </location>
</feature>
<feature type="transmembrane region" description="Helical" evidence="7">
    <location>
        <begin position="74"/>
        <end position="94"/>
    </location>
</feature>
<feature type="transmembrane region" description="Helical" evidence="7">
    <location>
        <begin position="140"/>
        <end position="161"/>
    </location>
</feature>
<dbReference type="OrthoDB" id="9771544at2"/>
<evidence type="ECO:0000256" key="5">
    <source>
        <dbReference type="ARBA" id="ARBA00022989"/>
    </source>
</evidence>
<dbReference type="HOGENOM" id="CLU_016047_1_1_9"/>
<dbReference type="PROSITE" id="PS50928">
    <property type="entry name" value="ABC_TM1"/>
    <property type="match status" value="1"/>
</dbReference>
<evidence type="ECO:0000256" key="4">
    <source>
        <dbReference type="ARBA" id="ARBA00022692"/>
    </source>
</evidence>
<comment type="subcellular location">
    <subcellularLocation>
        <location evidence="1 7">Cell membrane</location>
        <topology evidence="1 7">Multi-pass membrane protein</topology>
    </subcellularLocation>
</comment>
<dbReference type="InterPro" id="IPR000515">
    <property type="entry name" value="MetI-like"/>
</dbReference>
<evidence type="ECO:0000256" key="1">
    <source>
        <dbReference type="ARBA" id="ARBA00004651"/>
    </source>
</evidence>
<evidence type="ECO:0000256" key="7">
    <source>
        <dbReference type="RuleBase" id="RU363032"/>
    </source>
</evidence>
<evidence type="ECO:0000259" key="8">
    <source>
        <dbReference type="PROSITE" id="PS50928"/>
    </source>
</evidence>
<dbReference type="RefSeq" id="WP_013412791.1">
    <property type="nucleotide sequence ID" value="NC_014657.1"/>
</dbReference>
<feature type="domain" description="ABC transmembrane type-1" evidence="8">
    <location>
        <begin position="71"/>
        <end position="263"/>
    </location>
</feature>
<dbReference type="PANTHER" id="PTHR43744:SF12">
    <property type="entry name" value="ABC TRANSPORTER PERMEASE PROTEIN MG189-RELATED"/>
    <property type="match status" value="1"/>
</dbReference>
<evidence type="ECO:0000256" key="2">
    <source>
        <dbReference type="ARBA" id="ARBA00022448"/>
    </source>
</evidence>
<dbReference type="Gene3D" id="1.10.3720.10">
    <property type="entry name" value="MetI-like"/>
    <property type="match status" value="1"/>
</dbReference>
<dbReference type="KEGG" id="cow:Calow_1943"/>
<reference key="1">
    <citation type="submission" date="2010-09" db="EMBL/GenBank/DDBJ databases">
        <title>Complete sequence of Caldicellulosiruptor owensensis OL.</title>
        <authorList>
            <consortium name="US DOE Joint Genome Institute"/>
            <person name="Lucas S."/>
            <person name="Copeland A."/>
            <person name="Lapidus A."/>
            <person name="Cheng J.-F."/>
            <person name="Bruce D."/>
            <person name="Goodwin L."/>
            <person name="Pitluck S."/>
            <person name="Davenport K."/>
            <person name="Detter J.C."/>
            <person name="Han C."/>
            <person name="Tapia R."/>
            <person name="Land M."/>
            <person name="Hauser L."/>
            <person name="Chang Y.-J."/>
            <person name="Jeffries C."/>
            <person name="Kyrpides N."/>
            <person name="Ivanova N."/>
            <person name="Mikhailova N."/>
            <person name="Blumer-Schuette S.E."/>
            <person name="Kelly R.M."/>
            <person name="Woyke T."/>
        </authorList>
    </citation>
    <scope>NUCLEOTIDE SEQUENCE</scope>
    <source>
        <strain>OL</strain>
    </source>
</reference>
<feature type="transmembrane region" description="Helical" evidence="7">
    <location>
        <begin position="106"/>
        <end position="128"/>
    </location>
</feature>
<gene>
    <name evidence="9" type="ordered locus">Calow_1943</name>
</gene>
<organism evidence="9 10">
    <name type="scientific">Caldicellulosiruptor owensensis (strain ATCC 700167 / DSM 13100 / OL)</name>
    <dbReference type="NCBI Taxonomy" id="632518"/>
    <lineage>
        <taxon>Bacteria</taxon>
        <taxon>Bacillati</taxon>
        <taxon>Bacillota</taxon>
        <taxon>Bacillota incertae sedis</taxon>
        <taxon>Caldicellulosiruptorales</taxon>
        <taxon>Caldicellulosiruptoraceae</taxon>
        <taxon>Caldicellulosiruptor</taxon>
    </lineage>
</organism>
<dbReference type="EMBL" id="CP002216">
    <property type="protein sequence ID" value="ADQ05469.1"/>
    <property type="molecule type" value="Genomic_DNA"/>
</dbReference>
<reference evidence="9 10" key="2">
    <citation type="journal article" date="2011" name="J. Bacteriol.">
        <title>Complete genome sequences for the anaerobic, extremely thermophilic plant biomass-degrading bacteria Caldicellulosiruptor hydrothermalis, Caldicellulosiruptor kristjanssonii, Caldicellulosiruptor kronotskyensis, Caldicellulosiruptor owensenis, and Caldicellulosiruptor lactoaceticus.</title>
        <authorList>
            <person name="Blumer-Schuette S.E."/>
            <person name="Ozdemir I."/>
            <person name="Mistry D."/>
            <person name="Lucas S."/>
            <person name="Lapidus A."/>
            <person name="Cheng J.F."/>
            <person name="Goodwin L.A."/>
            <person name="Pitluck S."/>
            <person name="Land M.L."/>
            <person name="Hauser L.J."/>
            <person name="Woyke T."/>
            <person name="Mikhailova N."/>
            <person name="Pati A."/>
            <person name="Kyrpides N.C."/>
            <person name="Ivanova N."/>
            <person name="Detter J.C."/>
            <person name="Walston-Davenport K."/>
            <person name="Han S."/>
            <person name="Adams M.W."/>
            <person name="Kelly R.M."/>
        </authorList>
    </citation>
    <scope>NUCLEOTIDE SEQUENCE [LARGE SCALE GENOMIC DNA]</scope>
    <source>
        <strain evidence="10">ATCC 700167 / DSM 13100 / OL</strain>
    </source>
</reference>
<feature type="transmembrane region" description="Helical" evidence="7">
    <location>
        <begin position="242"/>
        <end position="263"/>
    </location>
</feature>
<dbReference type="CDD" id="cd06261">
    <property type="entry name" value="TM_PBP2"/>
    <property type="match status" value="1"/>
</dbReference>
<sequence length="278" mass="31854">MKRRSLTLKAAVYLVMIIIAIIMFFPIVWIISSSFKTLTAITSYPPQLIPKEPQLSNYVEVLTRRNALIYLRNTLILIVGNTVGTLISSSLVAYPLARMNFKGKKLIFSLILATMMVPSSVTIIPQFILFRRLNWIDTLYPLFVPAFFAYPYNVFLFRQFFLTIPKELDEAAMIDGCSRFKIFYKILVPLAKPIFITIGILSSIYWWNELFTPLIYINSENLKPLTTALISFKAEGQFVTQWNLVMAMATLMIIPPMILYMVGQRYLVEGIKMSGLKG</sequence>
<dbReference type="STRING" id="632518.Calow_1943"/>
<dbReference type="PANTHER" id="PTHR43744">
    <property type="entry name" value="ABC TRANSPORTER PERMEASE PROTEIN MG189-RELATED-RELATED"/>
    <property type="match status" value="1"/>
</dbReference>
<evidence type="ECO:0000313" key="9">
    <source>
        <dbReference type="EMBL" id="ADQ05469.1"/>
    </source>
</evidence>
<keyword evidence="2 7" id="KW-0813">Transport</keyword>
<accession>E4Q5R0</accession>
<dbReference type="SUPFAM" id="SSF161098">
    <property type="entry name" value="MetI-like"/>
    <property type="match status" value="1"/>
</dbReference>
<keyword evidence="6 7" id="KW-0472">Membrane</keyword>
<dbReference type="GO" id="GO:0055085">
    <property type="term" value="P:transmembrane transport"/>
    <property type="evidence" value="ECO:0007669"/>
    <property type="project" value="InterPro"/>
</dbReference>
<dbReference type="Proteomes" id="UP000006889">
    <property type="component" value="Chromosome"/>
</dbReference>
<evidence type="ECO:0000313" key="10">
    <source>
        <dbReference type="Proteomes" id="UP000006889"/>
    </source>
</evidence>
<feature type="transmembrane region" description="Helical" evidence="7">
    <location>
        <begin position="182"/>
        <end position="207"/>
    </location>
</feature>
<keyword evidence="4 7" id="KW-0812">Transmembrane</keyword>
<dbReference type="AlphaFoldDB" id="E4Q5R0"/>
<evidence type="ECO:0000256" key="6">
    <source>
        <dbReference type="ARBA" id="ARBA00023136"/>
    </source>
</evidence>
<comment type="similarity">
    <text evidence="7">Belongs to the binding-protein-dependent transport system permease family.</text>
</comment>
<keyword evidence="10" id="KW-1185">Reference proteome</keyword>